<accession>A0A0D7X162</accession>
<keyword evidence="3 6" id="KW-0812">Transmembrane</keyword>
<dbReference type="RefSeq" id="WP_044646946.1">
    <property type="nucleotide sequence ID" value="NZ_JTHP01000030.1"/>
</dbReference>
<dbReference type="InterPro" id="IPR036259">
    <property type="entry name" value="MFS_trans_sf"/>
</dbReference>
<dbReference type="InterPro" id="IPR020846">
    <property type="entry name" value="MFS_dom"/>
</dbReference>
<evidence type="ECO:0000256" key="5">
    <source>
        <dbReference type="ARBA" id="ARBA00023136"/>
    </source>
</evidence>
<dbReference type="PATRIC" id="fig|159743.3.peg.3388"/>
<dbReference type="GO" id="GO:0022857">
    <property type="term" value="F:transmembrane transporter activity"/>
    <property type="evidence" value="ECO:0007669"/>
    <property type="project" value="InterPro"/>
</dbReference>
<comment type="subcellular location">
    <subcellularLocation>
        <location evidence="1">Cell membrane</location>
        <topology evidence="1">Multi-pass membrane protein</topology>
    </subcellularLocation>
</comment>
<dbReference type="PANTHER" id="PTHR23531">
    <property type="entry name" value="QUINOLENE RESISTANCE PROTEIN NORA"/>
    <property type="match status" value="1"/>
</dbReference>
<evidence type="ECO:0000256" key="4">
    <source>
        <dbReference type="ARBA" id="ARBA00022989"/>
    </source>
</evidence>
<dbReference type="InterPro" id="IPR011701">
    <property type="entry name" value="MFS"/>
</dbReference>
<feature type="transmembrane region" description="Helical" evidence="6">
    <location>
        <begin position="364"/>
        <end position="387"/>
    </location>
</feature>
<organism evidence="8 10">
    <name type="scientific">Paenibacillus terrae</name>
    <dbReference type="NCBI Taxonomy" id="159743"/>
    <lineage>
        <taxon>Bacteria</taxon>
        <taxon>Bacillati</taxon>
        <taxon>Bacillota</taxon>
        <taxon>Bacilli</taxon>
        <taxon>Bacillales</taxon>
        <taxon>Paenibacillaceae</taxon>
        <taxon>Paenibacillus</taxon>
    </lineage>
</organism>
<feature type="transmembrane region" description="Helical" evidence="6">
    <location>
        <begin position="339"/>
        <end position="358"/>
    </location>
</feature>
<dbReference type="Proteomes" id="UP000308114">
    <property type="component" value="Unassembled WGS sequence"/>
</dbReference>
<feature type="transmembrane region" description="Helical" evidence="6">
    <location>
        <begin position="137"/>
        <end position="161"/>
    </location>
</feature>
<keyword evidence="4 6" id="KW-1133">Transmembrane helix</keyword>
<dbReference type="PROSITE" id="PS50850">
    <property type="entry name" value="MFS"/>
    <property type="match status" value="1"/>
</dbReference>
<reference evidence="8 10" key="1">
    <citation type="submission" date="2014-11" db="EMBL/GenBank/DDBJ databases">
        <title>Draft Genome Sequences of Paenibacillus polymyxa NRRL B-30509 and Paenibacillus terrae NRRL B-30644, Strains from a Poultry Environment that Produce Tridecaptin A and Paenicidins.</title>
        <authorList>
            <person name="van Belkum M.J."/>
            <person name="Lohans C.T."/>
            <person name="Vederas J.C."/>
        </authorList>
    </citation>
    <scope>NUCLEOTIDE SEQUENCE [LARGE SCALE GENOMIC DNA]</scope>
    <source>
        <strain evidence="8 10">NRRL B-30644</strain>
    </source>
</reference>
<keyword evidence="10" id="KW-1185">Reference proteome</keyword>
<dbReference type="AlphaFoldDB" id="A0A0D7X162"/>
<dbReference type="PANTHER" id="PTHR23531:SF2">
    <property type="entry name" value="PERMEASE"/>
    <property type="match status" value="1"/>
</dbReference>
<evidence type="ECO:0000256" key="2">
    <source>
        <dbReference type="ARBA" id="ARBA00022448"/>
    </source>
</evidence>
<protein>
    <submittedName>
        <fullName evidence="8">MFS transporter</fullName>
    </submittedName>
</protein>
<feature type="transmembrane region" description="Helical" evidence="6">
    <location>
        <begin position="78"/>
        <end position="96"/>
    </location>
</feature>
<dbReference type="Gene3D" id="1.20.1250.20">
    <property type="entry name" value="MFS general substrate transporter like domains"/>
    <property type="match status" value="1"/>
</dbReference>
<dbReference type="GO" id="GO:0005886">
    <property type="term" value="C:plasma membrane"/>
    <property type="evidence" value="ECO:0007669"/>
    <property type="project" value="UniProtKB-SubCell"/>
</dbReference>
<evidence type="ECO:0000313" key="9">
    <source>
        <dbReference type="EMBL" id="TKH43031.1"/>
    </source>
</evidence>
<name>A0A0D7X162_9BACL</name>
<evidence type="ECO:0000256" key="6">
    <source>
        <dbReference type="SAM" id="Phobius"/>
    </source>
</evidence>
<evidence type="ECO:0000313" key="11">
    <source>
        <dbReference type="Proteomes" id="UP000308114"/>
    </source>
</evidence>
<feature type="transmembrane region" description="Helical" evidence="6">
    <location>
        <begin position="214"/>
        <end position="238"/>
    </location>
</feature>
<dbReference type="EMBL" id="JTHP01000030">
    <property type="protein sequence ID" value="KJD44723.1"/>
    <property type="molecule type" value="Genomic_DNA"/>
</dbReference>
<dbReference type="EMBL" id="PNXQ01000014">
    <property type="protein sequence ID" value="TKH43031.1"/>
    <property type="molecule type" value="Genomic_DNA"/>
</dbReference>
<feature type="transmembrane region" description="Helical" evidence="6">
    <location>
        <begin position="12"/>
        <end position="34"/>
    </location>
</feature>
<feature type="transmembrane region" description="Helical" evidence="6">
    <location>
        <begin position="167"/>
        <end position="187"/>
    </location>
</feature>
<evidence type="ECO:0000313" key="10">
    <source>
        <dbReference type="Proteomes" id="UP000032534"/>
    </source>
</evidence>
<keyword evidence="2" id="KW-0813">Transport</keyword>
<evidence type="ECO:0000256" key="3">
    <source>
        <dbReference type="ARBA" id="ARBA00022692"/>
    </source>
</evidence>
<keyword evidence="5 6" id="KW-0472">Membrane</keyword>
<feature type="transmembrane region" description="Helical" evidence="6">
    <location>
        <begin position="276"/>
        <end position="294"/>
    </location>
</feature>
<dbReference type="OrthoDB" id="9814001at2"/>
<dbReference type="CDD" id="cd17489">
    <property type="entry name" value="MFS_YfcJ_like"/>
    <property type="match status" value="1"/>
</dbReference>
<dbReference type="InterPro" id="IPR052714">
    <property type="entry name" value="MFS_Exporter"/>
</dbReference>
<feature type="transmembrane region" description="Helical" evidence="6">
    <location>
        <begin position="300"/>
        <end position="319"/>
    </location>
</feature>
<gene>
    <name evidence="9" type="ORF">C1I60_16035</name>
    <name evidence="8" type="ORF">QD47_15235</name>
</gene>
<reference evidence="9 11" key="2">
    <citation type="submission" date="2018-01" db="EMBL/GenBank/DDBJ databases">
        <title>Bacillales members from the olive rhizosphere are effective biological control agents against Verticillium dahliae.</title>
        <authorList>
            <person name="Gomez-Lama C."/>
            <person name="Legarda G."/>
            <person name="Ruano-Rosa D."/>
            <person name="Pizarro-Tobias P."/>
            <person name="Valverde-Corredor A."/>
            <person name="Niqui J.L."/>
            <person name="Trivino J.C."/>
            <person name="Roca A."/>
            <person name="Mercado-Blanco J."/>
        </authorList>
    </citation>
    <scope>NUCLEOTIDE SEQUENCE [LARGE SCALE GENOMIC DNA]</scope>
    <source>
        <strain evidence="9 11">PIC167</strain>
    </source>
</reference>
<evidence type="ECO:0000313" key="8">
    <source>
        <dbReference type="EMBL" id="KJD44723.1"/>
    </source>
</evidence>
<comment type="caution">
    <text evidence="8">The sequence shown here is derived from an EMBL/GenBank/DDBJ whole genome shotgun (WGS) entry which is preliminary data.</text>
</comment>
<sequence>MQQGKQPLWTKEFIVLTVSNLFLFLELQMIVSSIPAYVKNTFHASSVQVSLVTTLFALSAIVARLFSARMLEKGHRNTLIFIGLLFGLASTLGYSVSPTITVLLLMRMLFGIGFGLSSTAFPTMASNIIPAKRLGEGMGYFSLSTSLAMSIGPTIGISMLQYGSFNLLVYTTSAVIVLIFPLAYWLIRTLPKGHVEPPMVPVEEGRKPAFNRKLWIPALLNMLMSITYGGLIGFMALYGDEANLSHPAYFFLFNALSVLIVRPFSGRIYDKKGAKALLIPGSLFLFGGLILLSYAHSDAFMYLSALCYGIGFGVMQPTLQTWMIQVVSPKQRGMANGMFLNSLDFGIAAGALILGIIAKASDYAWMYRLSSLFIVLFLLIYIIQLAVGRKPKTRVPVEG</sequence>
<feature type="transmembrane region" description="Helical" evidence="6">
    <location>
        <begin position="244"/>
        <end position="264"/>
    </location>
</feature>
<evidence type="ECO:0000256" key="1">
    <source>
        <dbReference type="ARBA" id="ARBA00004651"/>
    </source>
</evidence>
<dbReference type="SUPFAM" id="SSF103473">
    <property type="entry name" value="MFS general substrate transporter"/>
    <property type="match status" value="1"/>
</dbReference>
<dbReference type="Proteomes" id="UP000032534">
    <property type="component" value="Unassembled WGS sequence"/>
</dbReference>
<proteinExistence type="predicted"/>
<feature type="transmembrane region" description="Helical" evidence="6">
    <location>
        <begin position="46"/>
        <end position="66"/>
    </location>
</feature>
<dbReference type="Pfam" id="PF07690">
    <property type="entry name" value="MFS_1"/>
    <property type="match status" value="1"/>
</dbReference>
<evidence type="ECO:0000259" key="7">
    <source>
        <dbReference type="PROSITE" id="PS50850"/>
    </source>
</evidence>
<feature type="domain" description="Major facilitator superfamily (MFS) profile" evidence="7">
    <location>
        <begin position="12"/>
        <end position="394"/>
    </location>
</feature>